<gene>
    <name evidence="7" type="ORF">GCL60_03450</name>
</gene>
<feature type="binding site" evidence="5">
    <location>
        <position position="104"/>
    </location>
    <ligand>
        <name>FAD</name>
        <dbReference type="ChEBI" id="CHEBI:57692"/>
    </ligand>
</feature>
<dbReference type="EC" id="1.18.1.2" evidence="5"/>
<evidence type="ECO:0000259" key="6">
    <source>
        <dbReference type="Pfam" id="PF07992"/>
    </source>
</evidence>
<evidence type="ECO:0000256" key="5">
    <source>
        <dbReference type="HAMAP-Rule" id="MF_01685"/>
    </source>
</evidence>
<dbReference type="EMBL" id="WFLM01000001">
    <property type="protein sequence ID" value="KAB8041002.1"/>
    <property type="molecule type" value="Genomic_DNA"/>
</dbReference>
<keyword evidence="1 5" id="KW-0285">Flavoprotein</keyword>
<dbReference type="GO" id="GO:0050660">
    <property type="term" value="F:flavin adenine dinucleotide binding"/>
    <property type="evidence" value="ECO:0007669"/>
    <property type="project" value="UniProtKB-UniRule"/>
</dbReference>
<evidence type="ECO:0000313" key="8">
    <source>
        <dbReference type="Proteomes" id="UP000437748"/>
    </source>
</evidence>
<sequence length="337" mass="37524">MESDLLNDLGGIVVSGGFLECYDTIIVGGGPVGLFGAYYAGLRDMTVRLVDRRYELGGQLTAIYPEKWVYDITGIPAIRGKDLYKNLFAQSVPYNIPSSLNEEVVLIRKNRNNILCVETRNGTVMHTKTVMLCLGMGAHIPRRLDIKNIREFEGKGVSYGVHSLDTFKNKRVVVVGGGDSALDLALTIVNECKDLYVLHRSDRFNSHEETTKKLYSSNAEIRTFSELTEIDGDENHVKSACIRNTKTGEIEKLDIDEIIIAIGLLFNLDVLQQWGINMEGNSIIVDHNRQTSIPGIYAAGDIVTYPGKMKLIGPGTSEVMQAIHHAKHYIQENFPYL</sequence>
<keyword evidence="2 5" id="KW-0274">FAD</keyword>
<keyword evidence="7" id="KW-0503">Monooxygenase</keyword>
<comment type="caution">
    <text evidence="5">Lacks conserved residue(s) required for the propagation of feature annotation.</text>
</comment>
<evidence type="ECO:0000256" key="1">
    <source>
        <dbReference type="ARBA" id="ARBA00022630"/>
    </source>
</evidence>
<name>A0A6N6W043_9BACT</name>
<keyword evidence="8" id="KW-1185">Reference proteome</keyword>
<keyword evidence="4 5" id="KW-0560">Oxidoreductase</keyword>
<proteinExistence type="inferred from homology"/>
<comment type="caution">
    <text evidence="7">The sequence shown here is derived from an EMBL/GenBank/DDBJ whole genome shotgun (WGS) entry which is preliminary data.</text>
</comment>
<dbReference type="Gene3D" id="3.50.50.60">
    <property type="entry name" value="FAD/NAD(P)-binding domain"/>
    <property type="match status" value="2"/>
</dbReference>
<evidence type="ECO:0000313" key="7">
    <source>
        <dbReference type="EMBL" id="KAB8041002.1"/>
    </source>
</evidence>
<evidence type="ECO:0000256" key="3">
    <source>
        <dbReference type="ARBA" id="ARBA00022857"/>
    </source>
</evidence>
<dbReference type="GO" id="GO:0004497">
    <property type="term" value="F:monooxygenase activity"/>
    <property type="evidence" value="ECO:0007669"/>
    <property type="project" value="UniProtKB-KW"/>
</dbReference>
<comment type="subunit">
    <text evidence="5">Homodimer.</text>
</comment>
<comment type="similarity">
    <text evidence="5">Belongs to the ferredoxin--NADP reductase type 2 family.</text>
</comment>
<feature type="binding site" evidence="5">
    <location>
        <position position="64"/>
    </location>
    <ligand>
        <name>FAD</name>
        <dbReference type="ChEBI" id="CHEBI:57692"/>
    </ligand>
</feature>
<feature type="binding site" evidence="5">
    <location>
        <position position="301"/>
    </location>
    <ligand>
        <name>FAD</name>
        <dbReference type="ChEBI" id="CHEBI:57692"/>
    </ligand>
</feature>
<dbReference type="SUPFAM" id="SSF51905">
    <property type="entry name" value="FAD/NAD(P)-binding domain"/>
    <property type="match status" value="1"/>
</dbReference>
<dbReference type="HAMAP" id="MF_01685">
    <property type="entry name" value="FENR2"/>
    <property type="match status" value="1"/>
</dbReference>
<dbReference type="Proteomes" id="UP000437748">
    <property type="component" value="Unassembled WGS sequence"/>
</dbReference>
<dbReference type="PANTHER" id="PTHR48105">
    <property type="entry name" value="THIOREDOXIN REDUCTASE 1-RELATED-RELATED"/>
    <property type="match status" value="1"/>
</dbReference>
<accession>A0A6N6W043</accession>
<comment type="catalytic activity">
    <reaction evidence="5">
        <text>2 reduced [2Fe-2S]-[ferredoxin] + NADP(+) + H(+) = 2 oxidized [2Fe-2S]-[ferredoxin] + NADPH</text>
        <dbReference type="Rhea" id="RHEA:20125"/>
        <dbReference type="Rhea" id="RHEA-COMP:10000"/>
        <dbReference type="Rhea" id="RHEA-COMP:10001"/>
        <dbReference type="ChEBI" id="CHEBI:15378"/>
        <dbReference type="ChEBI" id="CHEBI:33737"/>
        <dbReference type="ChEBI" id="CHEBI:33738"/>
        <dbReference type="ChEBI" id="CHEBI:57783"/>
        <dbReference type="ChEBI" id="CHEBI:58349"/>
        <dbReference type="EC" id="1.18.1.2"/>
    </reaction>
</comment>
<dbReference type="PRINTS" id="PR00469">
    <property type="entry name" value="PNDRDTASEII"/>
</dbReference>
<protein>
    <recommendedName>
        <fullName evidence="5">Ferredoxin--NADP reductase</fullName>
        <shortName evidence="5">FNR</shortName>
        <shortName evidence="5">Fd-NADP(+) reductase</shortName>
        <ecNumber evidence="5">1.18.1.2</ecNumber>
    </recommendedName>
</protein>
<evidence type="ECO:0000256" key="4">
    <source>
        <dbReference type="ARBA" id="ARBA00023002"/>
    </source>
</evidence>
<evidence type="ECO:0000256" key="2">
    <source>
        <dbReference type="ARBA" id="ARBA00022827"/>
    </source>
</evidence>
<dbReference type="InterPro" id="IPR023753">
    <property type="entry name" value="FAD/NAD-binding_dom"/>
</dbReference>
<dbReference type="Pfam" id="PF07992">
    <property type="entry name" value="Pyr_redox_2"/>
    <property type="match status" value="1"/>
</dbReference>
<dbReference type="InterPro" id="IPR050097">
    <property type="entry name" value="Ferredoxin-NADP_redctase_2"/>
</dbReference>
<dbReference type="GO" id="GO:0050661">
    <property type="term" value="F:NADP binding"/>
    <property type="evidence" value="ECO:0007669"/>
    <property type="project" value="UniProtKB-UniRule"/>
</dbReference>
<feature type="binding site" evidence="5">
    <location>
        <position position="51"/>
    </location>
    <ligand>
        <name>FAD</name>
        <dbReference type="ChEBI" id="CHEBI:57692"/>
    </ligand>
</feature>
<feature type="domain" description="FAD/NAD(P)-binding" evidence="6">
    <location>
        <begin position="22"/>
        <end position="317"/>
    </location>
</feature>
<organism evidence="7 8">
    <name type="scientific">Silvanigrella paludirubra</name>
    <dbReference type="NCBI Taxonomy" id="2499159"/>
    <lineage>
        <taxon>Bacteria</taxon>
        <taxon>Pseudomonadati</taxon>
        <taxon>Bdellovibrionota</taxon>
        <taxon>Oligoflexia</taxon>
        <taxon>Silvanigrellales</taxon>
        <taxon>Silvanigrellaceae</taxon>
        <taxon>Silvanigrella</taxon>
    </lineage>
</organism>
<dbReference type="GO" id="GO:0004324">
    <property type="term" value="F:ferredoxin-NADP+ reductase activity"/>
    <property type="evidence" value="ECO:0007669"/>
    <property type="project" value="UniProtKB-UniRule"/>
</dbReference>
<dbReference type="InterPro" id="IPR022890">
    <property type="entry name" value="Fd--NADP_Rdtase_type_2"/>
</dbReference>
<dbReference type="AlphaFoldDB" id="A0A6N6W043"/>
<reference evidence="7 8" key="1">
    <citation type="submission" date="2019-10" db="EMBL/GenBank/DDBJ databases">
        <title>New species of Slilvanegrellaceae.</title>
        <authorList>
            <person name="Pitt A."/>
            <person name="Hahn M.W."/>
        </authorList>
    </citation>
    <scope>NUCLEOTIDE SEQUENCE [LARGE SCALE GENOMIC DNA]</scope>
    <source>
        <strain evidence="7 8">SP-Ram-0.45-NSY-1</strain>
    </source>
</reference>
<comment type="cofactor">
    <cofactor evidence="5">
        <name>FAD</name>
        <dbReference type="ChEBI" id="CHEBI:57692"/>
    </cofactor>
    <text evidence="5">Binds 1 FAD per subunit.</text>
</comment>
<dbReference type="PRINTS" id="PR00368">
    <property type="entry name" value="FADPNR"/>
</dbReference>
<keyword evidence="3 5" id="KW-0521">NADP</keyword>
<feature type="binding site" evidence="5">
    <location>
        <position position="59"/>
    </location>
    <ligand>
        <name>FAD</name>
        <dbReference type="ChEBI" id="CHEBI:57692"/>
    </ligand>
</feature>
<dbReference type="InterPro" id="IPR036188">
    <property type="entry name" value="FAD/NAD-bd_sf"/>
</dbReference>